<dbReference type="PROSITE" id="PS50297">
    <property type="entry name" value="ANK_REP_REGION"/>
    <property type="match status" value="2"/>
</dbReference>
<dbReference type="GO" id="GO:0006508">
    <property type="term" value="P:proteolysis"/>
    <property type="evidence" value="ECO:0007669"/>
    <property type="project" value="InterPro"/>
</dbReference>
<dbReference type="InterPro" id="IPR050745">
    <property type="entry name" value="Multifunctional_regulatory"/>
</dbReference>
<dbReference type="SMART" id="SM00343">
    <property type="entry name" value="ZnF_C2HC"/>
    <property type="match status" value="1"/>
</dbReference>
<feature type="compositionally biased region" description="Low complexity" evidence="7">
    <location>
        <begin position="307"/>
        <end position="337"/>
    </location>
</feature>
<dbReference type="Pfam" id="PF00098">
    <property type="entry name" value="zf-CCHC"/>
    <property type="match status" value="1"/>
</dbReference>
<dbReference type="Proteomes" id="UP000826195">
    <property type="component" value="Unassembled WGS sequence"/>
</dbReference>
<feature type="compositionally biased region" description="Low complexity" evidence="7">
    <location>
        <begin position="235"/>
        <end position="294"/>
    </location>
</feature>
<feature type="coiled-coil region" evidence="6">
    <location>
        <begin position="114"/>
        <end position="169"/>
    </location>
</feature>
<feature type="compositionally biased region" description="Basic and acidic residues" evidence="7">
    <location>
        <begin position="350"/>
        <end position="362"/>
    </location>
</feature>
<dbReference type="AlphaFoldDB" id="A0AAV7HJW9"/>
<dbReference type="InterPro" id="IPR021109">
    <property type="entry name" value="Peptidase_aspartic_dom_sf"/>
</dbReference>
<dbReference type="InterPro" id="IPR002110">
    <property type="entry name" value="Ankyrin_rpt"/>
</dbReference>
<dbReference type="GO" id="GO:0008270">
    <property type="term" value="F:zinc ion binding"/>
    <property type="evidence" value="ECO:0007669"/>
    <property type="project" value="UniProtKB-KW"/>
</dbReference>
<keyword evidence="3 4" id="KW-0040">ANK repeat</keyword>
<keyword evidence="5" id="KW-0863">Zinc-finger</keyword>
<evidence type="ECO:0000256" key="1">
    <source>
        <dbReference type="ARBA" id="ARBA00022737"/>
    </source>
</evidence>
<feature type="repeat" description="ANK" evidence="4">
    <location>
        <begin position="680"/>
        <end position="712"/>
    </location>
</feature>
<dbReference type="PROSITE" id="PS50088">
    <property type="entry name" value="ANK_REPEAT"/>
    <property type="match status" value="4"/>
</dbReference>
<evidence type="ECO:0000259" key="8">
    <source>
        <dbReference type="PROSITE" id="PS50158"/>
    </source>
</evidence>
<keyword evidence="5" id="KW-0862">Zinc</keyword>
<protein>
    <submittedName>
        <fullName evidence="10">Uncharacterized protein</fullName>
    </submittedName>
</protein>
<dbReference type="EMBL" id="JAHXZJ010002609">
    <property type="protein sequence ID" value="KAH0540135.1"/>
    <property type="molecule type" value="Genomic_DNA"/>
</dbReference>
<feature type="region of interest" description="Disordered" evidence="7">
    <location>
        <begin position="222"/>
        <end position="362"/>
    </location>
</feature>
<reference evidence="10 11" key="1">
    <citation type="journal article" date="2021" name="J. Hered.">
        <title>A chromosome-level genome assembly of the parasitoid wasp, Cotesia glomerata (Hymenoptera: Braconidae).</title>
        <authorList>
            <person name="Pinto B.J."/>
            <person name="Weis J.J."/>
            <person name="Gamble T."/>
            <person name="Ode P.J."/>
            <person name="Paul R."/>
            <person name="Zaspel J.M."/>
        </authorList>
    </citation>
    <scope>NUCLEOTIDE SEQUENCE [LARGE SCALE GENOMIC DNA]</scope>
    <source>
        <strain evidence="10">CgM1</strain>
    </source>
</reference>
<accession>A0AAV7HJW9</accession>
<feature type="repeat" description="ANK" evidence="4">
    <location>
        <begin position="908"/>
        <end position="940"/>
    </location>
</feature>
<dbReference type="InterPro" id="IPR001995">
    <property type="entry name" value="Peptidase_A2_cat"/>
</dbReference>
<dbReference type="CDD" id="cd00303">
    <property type="entry name" value="retropepsin_like"/>
    <property type="match status" value="1"/>
</dbReference>
<dbReference type="InterPro" id="IPR001878">
    <property type="entry name" value="Znf_CCHC"/>
</dbReference>
<dbReference type="SMART" id="SM00248">
    <property type="entry name" value="ANK"/>
    <property type="match status" value="5"/>
</dbReference>
<feature type="repeat" description="ANK" evidence="4">
    <location>
        <begin position="824"/>
        <end position="856"/>
    </location>
</feature>
<comment type="caution">
    <text evidence="10">The sequence shown here is derived from an EMBL/GenBank/DDBJ whole genome shotgun (WGS) entry which is preliminary data.</text>
</comment>
<evidence type="ECO:0000256" key="3">
    <source>
        <dbReference type="ARBA" id="ARBA00023043"/>
    </source>
</evidence>
<evidence type="ECO:0000256" key="5">
    <source>
        <dbReference type="PROSITE-ProRule" id="PRU00047"/>
    </source>
</evidence>
<evidence type="ECO:0000256" key="7">
    <source>
        <dbReference type="SAM" id="MobiDB-lite"/>
    </source>
</evidence>
<dbReference type="InterPro" id="IPR036770">
    <property type="entry name" value="Ankyrin_rpt-contain_sf"/>
</dbReference>
<gene>
    <name evidence="10" type="ORF">KQX54_013169</name>
</gene>
<name>A0AAV7HJW9_COTGL</name>
<evidence type="ECO:0000256" key="4">
    <source>
        <dbReference type="PROSITE-ProRule" id="PRU00023"/>
    </source>
</evidence>
<evidence type="ECO:0000259" key="9">
    <source>
        <dbReference type="PROSITE" id="PS50175"/>
    </source>
</evidence>
<dbReference type="PANTHER" id="PTHR24189">
    <property type="entry name" value="MYOTROPHIN"/>
    <property type="match status" value="1"/>
</dbReference>
<sequence>MRTVMKTARTIDAVIEKLRQNFGRTEDFFAILSRLTKLLQEENESVARFGARLESMRSQAANKIDRSTLTADQKQYRNNDLNAAALETFIVGLTPQLSFAVSTQKPRNLTDALKVALEAEIQSEKTEAMNKLREDRVRRRERDLARIRLATYEEELQAEESTKKSNRESVGEEPLVFTVTNDAANIDQGGPKCYGCGEPGHFIRNCPDQNERRQQVRRGAHNLRGTGQLCKNNNHDNASNFDNRRSYGNNYYVNNNQAGQGYQGNYRGQGYQGNYRGQGRGNNYQYRRNQWQQQPVDNRRDGSMSPQYQQQSWQQRQRLPQNQRQQQPQQRQYQQNQEKAGAAISPAETADSKTSENSERKLREKNIKLYGKIHTKIKFNAKEVKGGKATFLIDTGAEINLIRDSTLGTEAKIDRSKRTRLQGITSEAVISLGQVKLEIEGRTTIFDVVGDEFNLKEDGILGLPFLGEQEVKIDFKNKNLTLGNKNFKFQEEIIRILRRCAHLVHVKVINAEKEGYIPRCDIAPGVYLGDAVVAVNNGVACMYAYNTTDEEHIFTVPYLEVGKFEEKLNEATIHSVYEEGANEETRQERADKILEIIPTEHLGEEELEMVRQNIWKSKKYYDRNATERVFEVDTKKKIREAMDIKELNRKMITAVMDEDVIGIINIVQDYGLGYVPEWNQGYTLLGKALTRGRRVSVRELIRLGAKIDEADQKNSTVPLCRALGREMMEEAWLLIHRGARLDADNDDSGNRPIHELIIDRDFGSRRVRVTSRRMLYHMIRQGVDLSAKNREGQAAIHLAAKQGIWDLFNVLLEEGSTINLEDDNGRTALFYAVEGRQKGKVDKLLRMGAGVNHTDNQGMTPLMMVLNKRVDYVHAMRNDWSSEYTTLVNIVKILLTFGAKMNQRTTEEGITALHMAAHRGYEEITRMLLINGADINAKTKRGRYVPQFSKYHREVADMPRDYDPGIPKNTWNHATRGQVQVCDLIKCWLLKLRAGGKEIAEELKSEIACVEEKYEEYETIVLNEIEIMKSVSTTRQSITLFDVWRASEKQMSIYCRCAEFGSILEEKLRHTDYFKEELREKVKRALRRKKMTDTVKEELEKVKFLRHLQGHELDRVMSYLEIEDLVKIMDPKNISTTEEE</sequence>
<feature type="domain" description="Peptidase A2" evidence="9">
    <location>
        <begin position="389"/>
        <end position="424"/>
    </location>
</feature>
<dbReference type="Gene3D" id="2.40.70.10">
    <property type="entry name" value="Acid Proteases"/>
    <property type="match status" value="1"/>
</dbReference>
<keyword evidence="2" id="KW-0378">Hydrolase</keyword>
<dbReference type="SUPFAM" id="SSF48403">
    <property type="entry name" value="Ankyrin repeat"/>
    <property type="match status" value="1"/>
</dbReference>
<dbReference type="SUPFAM" id="SSF50630">
    <property type="entry name" value="Acid proteases"/>
    <property type="match status" value="1"/>
</dbReference>
<dbReference type="GO" id="GO:0003676">
    <property type="term" value="F:nucleic acid binding"/>
    <property type="evidence" value="ECO:0007669"/>
    <property type="project" value="InterPro"/>
</dbReference>
<keyword evidence="5" id="KW-0479">Metal-binding</keyword>
<dbReference type="Gene3D" id="4.10.60.10">
    <property type="entry name" value="Zinc finger, CCHC-type"/>
    <property type="match status" value="1"/>
</dbReference>
<keyword evidence="6" id="KW-0175">Coiled coil</keyword>
<dbReference type="PROSITE" id="PS50158">
    <property type="entry name" value="ZF_CCHC"/>
    <property type="match status" value="1"/>
</dbReference>
<proteinExistence type="predicted"/>
<dbReference type="GO" id="GO:0004190">
    <property type="term" value="F:aspartic-type endopeptidase activity"/>
    <property type="evidence" value="ECO:0007669"/>
    <property type="project" value="InterPro"/>
</dbReference>
<keyword evidence="11" id="KW-1185">Reference proteome</keyword>
<dbReference type="PROSITE" id="PS50175">
    <property type="entry name" value="ASP_PROT_RETROV"/>
    <property type="match status" value="1"/>
</dbReference>
<dbReference type="InterPro" id="IPR036875">
    <property type="entry name" value="Znf_CCHC_sf"/>
</dbReference>
<dbReference type="Gene3D" id="1.25.40.20">
    <property type="entry name" value="Ankyrin repeat-containing domain"/>
    <property type="match status" value="1"/>
</dbReference>
<feature type="repeat" description="ANK" evidence="4">
    <location>
        <begin position="791"/>
        <end position="823"/>
    </location>
</feature>
<feature type="domain" description="CCHC-type" evidence="8">
    <location>
        <begin position="192"/>
        <end position="208"/>
    </location>
</feature>
<dbReference type="PANTHER" id="PTHR24189:SF50">
    <property type="entry name" value="ANKYRIN REPEAT AND SOCS BOX PROTEIN 2"/>
    <property type="match status" value="1"/>
</dbReference>
<evidence type="ECO:0000256" key="6">
    <source>
        <dbReference type="SAM" id="Coils"/>
    </source>
</evidence>
<evidence type="ECO:0000313" key="11">
    <source>
        <dbReference type="Proteomes" id="UP000826195"/>
    </source>
</evidence>
<keyword evidence="1" id="KW-0677">Repeat</keyword>
<dbReference type="Pfam" id="PF12796">
    <property type="entry name" value="Ank_2"/>
    <property type="match status" value="1"/>
</dbReference>
<evidence type="ECO:0000313" key="10">
    <source>
        <dbReference type="EMBL" id="KAH0540135.1"/>
    </source>
</evidence>
<evidence type="ECO:0000256" key="2">
    <source>
        <dbReference type="ARBA" id="ARBA00022801"/>
    </source>
</evidence>
<organism evidence="10 11">
    <name type="scientific">Cotesia glomerata</name>
    <name type="common">Lepidopteran parasitic wasp</name>
    <name type="synonym">Apanteles glomeratus</name>
    <dbReference type="NCBI Taxonomy" id="32391"/>
    <lineage>
        <taxon>Eukaryota</taxon>
        <taxon>Metazoa</taxon>
        <taxon>Ecdysozoa</taxon>
        <taxon>Arthropoda</taxon>
        <taxon>Hexapoda</taxon>
        <taxon>Insecta</taxon>
        <taxon>Pterygota</taxon>
        <taxon>Neoptera</taxon>
        <taxon>Endopterygota</taxon>
        <taxon>Hymenoptera</taxon>
        <taxon>Apocrita</taxon>
        <taxon>Ichneumonoidea</taxon>
        <taxon>Braconidae</taxon>
        <taxon>Microgastrinae</taxon>
        <taxon>Cotesia</taxon>
    </lineage>
</organism>
<dbReference type="SUPFAM" id="SSF57756">
    <property type="entry name" value="Retrovirus zinc finger-like domains"/>
    <property type="match status" value="1"/>
</dbReference>